<evidence type="ECO:0000256" key="3">
    <source>
        <dbReference type="ARBA" id="ARBA00022833"/>
    </source>
</evidence>
<protein>
    <submittedName>
        <fullName evidence="8">E3 ubiquitin-protein ligase TRAIP isoform X1</fullName>
    </submittedName>
</protein>
<keyword evidence="2 4" id="KW-0863">Zinc-finger</keyword>
<dbReference type="PROSITE" id="PS50089">
    <property type="entry name" value="ZF_RING_2"/>
    <property type="match status" value="1"/>
</dbReference>
<dbReference type="InterPro" id="IPR013083">
    <property type="entry name" value="Znf_RING/FYVE/PHD"/>
</dbReference>
<keyword evidence="7" id="KW-1185">Reference proteome</keyword>
<gene>
    <name evidence="8" type="primary">LOC108739674</name>
</gene>
<dbReference type="RefSeq" id="XP_018329186.1">
    <property type="nucleotide sequence ID" value="XM_018473684.2"/>
</dbReference>
<dbReference type="GO" id="GO:0061630">
    <property type="term" value="F:ubiquitin protein ligase activity"/>
    <property type="evidence" value="ECO:0007669"/>
    <property type="project" value="TreeGrafter"/>
</dbReference>
<dbReference type="SUPFAM" id="SSF57850">
    <property type="entry name" value="RING/U-box"/>
    <property type="match status" value="1"/>
</dbReference>
<dbReference type="KEGG" id="apln:108739674"/>
<dbReference type="InterPro" id="IPR052639">
    <property type="entry name" value="TRAIP_ubiq-protein_ligase"/>
</dbReference>
<dbReference type="GO" id="GO:0005634">
    <property type="term" value="C:nucleus"/>
    <property type="evidence" value="ECO:0007669"/>
    <property type="project" value="TreeGrafter"/>
</dbReference>
<evidence type="ECO:0000259" key="6">
    <source>
        <dbReference type="PROSITE" id="PS50089"/>
    </source>
</evidence>
<keyword evidence="3" id="KW-0862">Zinc</keyword>
<dbReference type="PANTHER" id="PTHR46569">
    <property type="entry name" value="E3 UBIQUITIN-PROTEIN LIGASE TRAIP"/>
    <property type="match status" value="1"/>
</dbReference>
<dbReference type="OrthoDB" id="8062037at2759"/>
<organism evidence="7 8">
    <name type="scientific">Agrilus planipennis</name>
    <name type="common">Emerald ash borer</name>
    <name type="synonym">Agrilus marcopoli</name>
    <dbReference type="NCBI Taxonomy" id="224129"/>
    <lineage>
        <taxon>Eukaryota</taxon>
        <taxon>Metazoa</taxon>
        <taxon>Ecdysozoa</taxon>
        <taxon>Arthropoda</taxon>
        <taxon>Hexapoda</taxon>
        <taxon>Insecta</taxon>
        <taxon>Pterygota</taxon>
        <taxon>Neoptera</taxon>
        <taxon>Endopterygota</taxon>
        <taxon>Coleoptera</taxon>
        <taxon>Polyphaga</taxon>
        <taxon>Elateriformia</taxon>
        <taxon>Buprestoidea</taxon>
        <taxon>Buprestidae</taxon>
        <taxon>Agrilinae</taxon>
        <taxon>Agrilus</taxon>
    </lineage>
</organism>
<evidence type="ECO:0000256" key="5">
    <source>
        <dbReference type="SAM" id="Coils"/>
    </source>
</evidence>
<keyword evidence="1" id="KW-0479">Metal-binding</keyword>
<dbReference type="InterPro" id="IPR011016">
    <property type="entry name" value="Znf_RING-CH"/>
</dbReference>
<feature type="coiled-coil region" evidence="5">
    <location>
        <begin position="77"/>
        <end position="263"/>
    </location>
</feature>
<feature type="domain" description="RING-type" evidence="6">
    <location>
        <begin position="5"/>
        <end position="46"/>
    </location>
</feature>
<dbReference type="GO" id="GO:0008270">
    <property type="term" value="F:zinc ion binding"/>
    <property type="evidence" value="ECO:0007669"/>
    <property type="project" value="UniProtKB-KW"/>
</dbReference>
<name>A0A1W4WZ74_AGRPL</name>
<dbReference type="SMART" id="SM00184">
    <property type="entry name" value="RING"/>
    <property type="match status" value="1"/>
</dbReference>
<evidence type="ECO:0000256" key="4">
    <source>
        <dbReference type="PROSITE-ProRule" id="PRU00175"/>
    </source>
</evidence>
<dbReference type="GO" id="GO:0016567">
    <property type="term" value="P:protein ubiquitination"/>
    <property type="evidence" value="ECO:0007669"/>
    <property type="project" value="TreeGrafter"/>
</dbReference>
<dbReference type="STRING" id="224129.A0A1W4WZ74"/>
<dbReference type="Proteomes" id="UP000192223">
    <property type="component" value="Unplaced"/>
</dbReference>
<dbReference type="Gene3D" id="3.30.40.10">
    <property type="entry name" value="Zinc/RING finger domain, C3HC4 (zinc finger)"/>
    <property type="match status" value="1"/>
</dbReference>
<evidence type="ECO:0000313" key="8">
    <source>
        <dbReference type="RefSeq" id="XP_018329186.1"/>
    </source>
</evidence>
<evidence type="ECO:0000313" key="7">
    <source>
        <dbReference type="Proteomes" id="UP000192223"/>
    </source>
</evidence>
<accession>A0A1W4WZ74</accession>
<dbReference type="GO" id="GO:0031297">
    <property type="term" value="P:replication fork processing"/>
    <property type="evidence" value="ECO:0007669"/>
    <property type="project" value="TreeGrafter"/>
</dbReference>
<dbReference type="GeneID" id="108739674"/>
<reference evidence="8" key="1">
    <citation type="submission" date="2025-08" db="UniProtKB">
        <authorList>
            <consortium name="RefSeq"/>
        </authorList>
    </citation>
    <scope>IDENTIFICATION</scope>
    <source>
        <tissue evidence="8">Entire body</tissue>
    </source>
</reference>
<dbReference type="PANTHER" id="PTHR46569:SF1">
    <property type="entry name" value="E3 UBIQUITIN-PROTEIN LIGASE RFWD3-RELATED"/>
    <property type="match status" value="1"/>
</dbReference>
<dbReference type="InterPro" id="IPR001841">
    <property type="entry name" value="Znf_RING"/>
</dbReference>
<keyword evidence="5" id="KW-0175">Coiled coil</keyword>
<sequence length="434" mass="49709">MDILCSICNDSLDTVTETHSTPCGHIFHYVCLIQWIRQSRTCPQCRHKATEKTIHRVYFNKANVSDVQDDISLQSKYDNLNFQLKLKEMDLKSLKEKYTKIESQNMGLKNEVKTLQSELATSSSVCFALKDQISYFKARSKEREKLADEVQRLKEQLKDMEHVEIVLSGTKDEVDNMLRENNNIQSLQLLVATLKRELVNVDKKKKKLYSLLKDAEGVASQSKKEVSELHKEIHKLRQEVQNYKESETERQYLKEKLRKLVCKKKDEDSNVSISNVDDNRSLQRIIYESPAPAKQHDMTMLQDTRKVQMKDSPSIDEKAKAINDSDSPYLPVKSNSLGFTNFINTTKTKSLISLSQKPSVFASQSGQMQPAKKPQGSYDGMGGYIRDDFLASSPKREDKVIVGMKRHHSKSAVCSKKRKVAPLSCSKIDDFLNK</sequence>
<dbReference type="AlphaFoldDB" id="A0A1W4WZ74"/>
<evidence type="ECO:0000256" key="1">
    <source>
        <dbReference type="ARBA" id="ARBA00022723"/>
    </source>
</evidence>
<dbReference type="InParanoid" id="A0A1W4WZ74"/>
<dbReference type="GO" id="GO:0090734">
    <property type="term" value="C:site of DNA damage"/>
    <property type="evidence" value="ECO:0007669"/>
    <property type="project" value="TreeGrafter"/>
</dbReference>
<proteinExistence type="predicted"/>
<dbReference type="Pfam" id="PF13639">
    <property type="entry name" value="zf-RING_2"/>
    <property type="match status" value="1"/>
</dbReference>
<dbReference type="SMART" id="SM00744">
    <property type="entry name" value="RINGv"/>
    <property type="match status" value="1"/>
</dbReference>
<evidence type="ECO:0000256" key="2">
    <source>
        <dbReference type="ARBA" id="ARBA00022771"/>
    </source>
</evidence>
<dbReference type="FunCoup" id="A0A1W4WZ74">
    <property type="interactions" value="222"/>
</dbReference>